<evidence type="ECO:0000313" key="1">
    <source>
        <dbReference type="EMBL" id="KAJ8630437.1"/>
    </source>
</evidence>
<comment type="caution">
    <text evidence="1">The sequence shown here is derived from an EMBL/GenBank/DDBJ whole genome shotgun (WGS) entry which is preliminary data.</text>
</comment>
<organism evidence="1 2">
    <name type="scientific">Persea americana</name>
    <name type="common">Avocado</name>
    <dbReference type="NCBI Taxonomy" id="3435"/>
    <lineage>
        <taxon>Eukaryota</taxon>
        <taxon>Viridiplantae</taxon>
        <taxon>Streptophyta</taxon>
        <taxon>Embryophyta</taxon>
        <taxon>Tracheophyta</taxon>
        <taxon>Spermatophyta</taxon>
        <taxon>Magnoliopsida</taxon>
        <taxon>Magnoliidae</taxon>
        <taxon>Laurales</taxon>
        <taxon>Lauraceae</taxon>
        <taxon>Persea</taxon>
    </lineage>
</organism>
<protein>
    <submittedName>
        <fullName evidence="1">Uncharacterized protein</fullName>
    </submittedName>
</protein>
<dbReference type="EMBL" id="CM056815">
    <property type="protein sequence ID" value="KAJ8630437.1"/>
    <property type="molecule type" value="Genomic_DNA"/>
</dbReference>
<evidence type="ECO:0000313" key="2">
    <source>
        <dbReference type="Proteomes" id="UP001234297"/>
    </source>
</evidence>
<sequence>MCSKETHGASSSNVFVHPRSQKGQVIKDHPLDKVIGDVTAPLKTRKQSRFISANAQTLYLSRFQTQGVVPERIVLYNELDTLEFAVWMQQRWRFTLYDLGYQIVVNWVREFYAKMHEVSATSFKSFVRGEVFEISLDSLSAILEIPRTEGAMCQVVDDWQINYNEVARELTGKPINWVGGSLNQNKLIESYRLLNIFIRHNVNTKGSKAIPKDNGYLLYCIGTGKTVDLPLVVLRGMTKMQSASLNALLPFPGLISKMFVDLGKVAEHTEDIIIPTQKIDKFTLDESKSHLKATDLEDDDSDDDADLEGDQAAPSGVAPSGAGPSSVGPSTAGPAHEQPQGEGSFELSMIVSSVWRCVWMKASKKCVSSSMISWMFCGNTRSSFQLL</sequence>
<reference evidence="1 2" key="1">
    <citation type="journal article" date="2022" name="Hortic Res">
        <title>A haplotype resolved chromosomal level avocado genome allows analysis of novel avocado genes.</title>
        <authorList>
            <person name="Nath O."/>
            <person name="Fletcher S.J."/>
            <person name="Hayward A."/>
            <person name="Shaw L.M."/>
            <person name="Masouleh A.K."/>
            <person name="Furtado A."/>
            <person name="Henry R.J."/>
            <person name="Mitter N."/>
        </authorList>
    </citation>
    <scope>NUCLEOTIDE SEQUENCE [LARGE SCALE GENOMIC DNA]</scope>
    <source>
        <strain evidence="2">cv. Hass</strain>
    </source>
</reference>
<accession>A0ACC2LBG3</accession>
<name>A0ACC2LBG3_PERAE</name>
<proteinExistence type="predicted"/>
<keyword evidence="2" id="KW-1185">Reference proteome</keyword>
<dbReference type="Proteomes" id="UP001234297">
    <property type="component" value="Chromosome 7"/>
</dbReference>
<gene>
    <name evidence="1" type="ORF">MRB53_023760</name>
</gene>